<feature type="transmembrane region" description="Helical" evidence="1">
    <location>
        <begin position="20"/>
        <end position="39"/>
    </location>
</feature>
<keyword evidence="1" id="KW-0472">Membrane</keyword>
<evidence type="ECO:0000256" key="1">
    <source>
        <dbReference type="SAM" id="Phobius"/>
    </source>
</evidence>
<keyword evidence="4" id="KW-1185">Reference proteome</keyword>
<reference evidence="3 4" key="1">
    <citation type="submission" date="2020-05" db="EMBL/GenBank/DDBJ databases">
        <title>WGS assembly of Panicum virgatum.</title>
        <authorList>
            <person name="Lovell J.T."/>
            <person name="Jenkins J."/>
            <person name="Shu S."/>
            <person name="Juenger T.E."/>
            <person name="Schmutz J."/>
        </authorList>
    </citation>
    <scope>NUCLEOTIDE SEQUENCE [LARGE SCALE GENOMIC DNA]</scope>
    <source>
        <strain evidence="4">cv. AP13</strain>
    </source>
</reference>
<comment type="caution">
    <text evidence="3">The sequence shown here is derived from an EMBL/GenBank/DDBJ whole genome shotgun (WGS) entry which is preliminary data.</text>
</comment>
<feature type="domain" description="GPI ethanolamine phosphate transferase 2 C-terminal" evidence="2">
    <location>
        <begin position="89"/>
        <end position="278"/>
    </location>
</feature>
<dbReference type="InterPro" id="IPR045687">
    <property type="entry name" value="PIGG/GPI7_C"/>
</dbReference>
<feature type="transmembrane region" description="Helical" evidence="1">
    <location>
        <begin position="171"/>
        <end position="194"/>
    </location>
</feature>
<keyword evidence="1" id="KW-0812">Transmembrane</keyword>
<protein>
    <recommendedName>
        <fullName evidence="2">GPI ethanolamine phosphate transferase 2 C-terminal domain-containing protein</fullName>
    </recommendedName>
</protein>
<dbReference type="EMBL" id="CM029049">
    <property type="protein sequence ID" value="KAG2571152.1"/>
    <property type="molecule type" value="Genomic_DNA"/>
</dbReference>
<evidence type="ECO:0000313" key="4">
    <source>
        <dbReference type="Proteomes" id="UP000823388"/>
    </source>
</evidence>
<dbReference type="Pfam" id="PF19316">
    <property type="entry name" value="PIGO_PIGG"/>
    <property type="match status" value="1"/>
</dbReference>
<sequence>MHIWESQINTSVPLDHRTTTIAQIFYAISIVSVTGTVLASPWISPIYSTEAAEPVPSSGPNPKRAIHLRGINNSVFVTGLTYTVFWCLLQLLLQQPVKAIPVLLILLQIISSIAHFSLDKTLHEQWVQVAAMQFLGMAGHFGLGNTNSIASLDVARAYIGISGYSTALSSIMLFFITYGSDLFLYLGMVVYISVKDGDDISTLRQLKWSYNLEKMIALPCLLPLLINSVALTSYTIVLLLMRNHLFVWSVFSPKYIYACGATICTYVGVFILAMTAVYNCVVFSFRTRNYNDKSL</sequence>
<accession>A0A8T0QF56</accession>
<feature type="transmembrane region" description="Helical" evidence="1">
    <location>
        <begin position="255"/>
        <end position="285"/>
    </location>
</feature>
<gene>
    <name evidence="3" type="ORF">PVAP13_7KG051400</name>
</gene>
<feature type="transmembrane region" description="Helical" evidence="1">
    <location>
        <begin position="73"/>
        <end position="93"/>
    </location>
</feature>
<evidence type="ECO:0000313" key="3">
    <source>
        <dbReference type="EMBL" id="KAG2571152.1"/>
    </source>
</evidence>
<dbReference type="PANTHER" id="PTHR23072:SF0">
    <property type="entry name" value="GPI ETHANOLAMINE PHOSPHATE TRANSFERASE 2"/>
    <property type="match status" value="1"/>
</dbReference>
<keyword evidence="1" id="KW-1133">Transmembrane helix</keyword>
<dbReference type="GO" id="GO:0051267">
    <property type="term" value="F:CP2 mannose-ethanolamine phosphotransferase activity"/>
    <property type="evidence" value="ECO:0007669"/>
    <property type="project" value="TreeGrafter"/>
</dbReference>
<feature type="transmembrane region" description="Helical" evidence="1">
    <location>
        <begin position="99"/>
        <end position="118"/>
    </location>
</feature>
<organism evidence="3 4">
    <name type="scientific">Panicum virgatum</name>
    <name type="common">Blackwell switchgrass</name>
    <dbReference type="NCBI Taxonomy" id="38727"/>
    <lineage>
        <taxon>Eukaryota</taxon>
        <taxon>Viridiplantae</taxon>
        <taxon>Streptophyta</taxon>
        <taxon>Embryophyta</taxon>
        <taxon>Tracheophyta</taxon>
        <taxon>Spermatophyta</taxon>
        <taxon>Magnoliopsida</taxon>
        <taxon>Liliopsida</taxon>
        <taxon>Poales</taxon>
        <taxon>Poaceae</taxon>
        <taxon>PACMAD clade</taxon>
        <taxon>Panicoideae</taxon>
        <taxon>Panicodae</taxon>
        <taxon>Paniceae</taxon>
        <taxon>Panicinae</taxon>
        <taxon>Panicum</taxon>
        <taxon>Panicum sect. Hiantes</taxon>
    </lineage>
</organism>
<dbReference type="InterPro" id="IPR039527">
    <property type="entry name" value="PIGG/GPI7"/>
</dbReference>
<dbReference type="GO" id="GO:0006506">
    <property type="term" value="P:GPI anchor biosynthetic process"/>
    <property type="evidence" value="ECO:0007669"/>
    <property type="project" value="InterPro"/>
</dbReference>
<dbReference type="AlphaFoldDB" id="A0A8T0QF56"/>
<dbReference type="PANTHER" id="PTHR23072">
    <property type="entry name" value="PHOSPHATIDYLINOSITOL GLYCAN-RELATED"/>
    <property type="match status" value="1"/>
</dbReference>
<dbReference type="GO" id="GO:0005789">
    <property type="term" value="C:endoplasmic reticulum membrane"/>
    <property type="evidence" value="ECO:0007669"/>
    <property type="project" value="TreeGrafter"/>
</dbReference>
<dbReference type="Proteomes" id="UP000823388">
    <property type="component" value="Chromosome 7K"/>
</dbReference>
<proteinExistence type="predicted"/>
<evidence type="ECO:0000259" key="2">
    <source>
        <dbReference type="Pfam" id="PF19316"/>
    </source>
</evidence>
<name>A0A8T0QF56_PANVG</name>
<feature type="transmembrane region" description="Helical" evidence="1">
    <location>
        <begin position="215"/>
        <end position="240"/>
    </location>
</feature>